<feature type="transmembrane region" description="Helical" evidence="1">
    <location>
        <begin position="51"/>
        <end position="70"/>
    </location>
</feature>
<keyword evidence="1" id="KW-0812">Transmembrane</keyword>
<feature type="transmembrane region" description="Helical" evidence="1">
    <location>
        <begin position="198"/>
        <end position="218"/>
    </location>
</feature>
<evidence type="ECO:0000313" key="2">
    <source>
        <dbReference type="EMBL" id="GAL86262.1"/>
    </source>
</evidence>
<feature type="transmembrane region" description="Helical" evidence="1">
    <location>
        <begin position="292"/>
        <end position="317"/>
    </location>
</feature>
<dbReference type="eggNOG" id="ENOG5033BH8">
    <property type="taxonomic scope" value="Bacteria"/>
</dbReference>
<gene>
    <name evidence="2" type="ORF">MYP_3491</name>
</gene>
<feature type="transmembrane region" description="Helical" evidence="1">
    <location>
        <begin position="77"/>
        <end position="95"/>
    </location>
</feature>
<feature type="transmembrane region" description="Helical" evidence="1">
    <location>
        <begin position="353"/>
        <end position="371"/>
    </location>
</feature>
<dbReference type="RefSeq" id="WP_045465866.1">
    <property type="nucleotide sequence ID" value="NZ_BBLT01000007.1"/>
</dbReference>
<feature type="transmembrane region" description="Helical" evidence="1">
    <location>
        <begin position="107"/>
        <end position="124"/>
    </location>
</feature>
<sequence length="540" mass="63569">MRIGSNLWQRIIFWGFPPLLLILVYFSIGFYYENNDDVSRDYALRNQEHPIFNFIVWLPLLSEVLGRLYIINPAFPFYSFFIYGILLVSIYITASFFINKKSEDPEFYWISWGFFLLFFIAAISENVMYLTYTRVAILACGLIILKLVFSEKLTRFQTVILWTFLLIASFIRFSCLNLSFLVLVPAFVIQFIREGKNVLYRSSLIIPVILISVIFQIYETSPEVDQIGVIQKIYDYKYIDSDKIMDEQGKLLLEAIYKWFYADTKIINTDVLRNFLDDYHINFLKSSFKYDVVYFIDLVLRNYFFLLLINLALLIFFYKTKTKKEFLFIVCYYIFFYVMITFISLALKSEPRIIGPSILLFTIVLFVLADVESAVRWLVRQRFFMALVLFSFALTVYKINSRVNFNIAVRKKNEATLKTINDFSKGKVVLITSLGSHISFLDPFKYYPMYMGDKMVRLSGGLSFLPENQKMVSNIVGSVSILGLFQKASNNDQIVLIATEDDKDFLGRYFRFFYNKEFLFSPIEEERFQNEQLKAFVVSQ</sequence>
<keyword evidence="1" id="KW-1133">Transmembrane helix</keyword>
<reference evidence="2 3" key="1">
    <citation type="submission" date="2014-09" db="EMBL/GenBank/DDBJ databases">
        <title>Sporocytophaga myxococcoides PG-01 genome sequencing.</title>
        <authorList>
            <person name="Liu L."/>
            <person name="Gao P.J."/>
            <person name="Chen G.J."/>
            <person name="Wang L.S."/>
        </authorList>
    </citation>
    <scope>NUCLEOTIDE SEQUENCE [LARGE SCALE GENOMIC DNA]</scope>
    <source>
        <strain evidence="2 3">PG-01</strain>
    </source>
</reference>
<evidence type="ECO:0000256" key="1">
    <source>
        <dbReference type="SAM" id="Phobius"/>
    </source>
</evidence>
<keyword evidence="3" id="KW-1185">Reference proteome</keyword>
<comment type="caution">
    <text evidence="2">The sequence shown here is derived from an EMBL/GenBank/DDBJ whole genome shotgun (WGS) entry which is preliminary data.</text>
</comment>
<accession>A0A098LIR1</accession>
<feature type="transmembrane region" description="Helical" evidence="1">
    <location>
        <begin position="12"/>
        <end position="31"/>
    </location>
</feature>
<evidence type="ECO:0000313" key="3">
    <source>
        <dbReference type="Proteomes" id="UP000030185"/>
    </source>
</evidence>
<name>A0A098LIR1_9BACT</name>
<evidence type="ECO:0008006" key="4">
    <source>
        <dbReference type="Google" id="ProtNLM"/>
    </source>
</evidence>
<dbReference type="EMBL" id="BBLT01000007">
    <property type="protein sequence ID" value="GAL86262.1"/>
    <property type="molecule type" value="Genomic_DNA"/>
</dbReference>
<dbReference type="Proteomes" id="UP000030185">
    <property type="component" value="Unassembled WGS sequence"/>
</dbReference>
<protein>
    <recommendedName>
        <fullName evidence="4">Glycosyltransferase RgtA/B/C/D-like domain-containing protein</fullName>
    </recommendedName>
</protein>
<feature type="transmembrane region" description="Helical" evidence="1">
    <location>
        <begin position="161"/>
        <end position="186"/>
    </location>
</feature>
<feature type="transmembrane region" description="Helical" evidence="1">
    <location>
        <begin position="131"/>
        <end position="149"/>
    </location>
</feature>
<feature type="transmembrane region" description="Helical" evidence="1">
    <location>
        <begin position="326"/>
        <end position="347"/>
    </location>
</feature>
<dbReference type="AlphaFoldDB" id="A0A098LIR1"/>
<dbReference type="STRING" id="153721.MYP_3491"/>
<organism evidence="2 3">
    <name type="scientific">Sporocytophaga myxococcoides</name>
    <dbReference type="NCBI Taxonomy" id="153721"/>
    <lineage>
        <taxon>Bacteria</taxon>
        <taxon>Pseudomonadati</taxon>
        <taxon>Bacteroidota</taxon>
        <taxon>Cytophagia</taxon>
        <taxon>Cytophagales</taxon>
        <taxon>Cytophagaceae</taxon>
        <taxon>Sporocytophaga</taxon>
    </lineage>
</organism>
<keyword evidence="1" id="KW-0472">Membrane</keyword>
<proteinExistence type="predicted"/>